<name>A0A2N4U413_9BURK</name>
<dbReference type="AlphaFoldDB" id="A0A2N4U413"/>
<organism evidence="2 3">
    <name type="scientific">Pollutimonas subterranea</name>
    <dbReference type="NCBI Taxonomy" id="2045210"/>
    <lineage>
        <taxon>Bacteria</taxon>
        <taxon>Pseudomonadati</taxon>
        <taxon>Pseudomonadota</taxon>
        <taxon>Betaproteobacteria</taxon>
        <taxon>Burkholderiales</taxon>
        <taxon>Alcaligenaceae</taxon>
        <taxon>Pollutimonas</taxon>
    </lineage>
</organism>
<sequence length="211" mass="22740">MYVPFKDRKDAGCQLGLALLDRYDQRDDVLVLGLARGGVPVAHEVASLLSAPLDVLLVRKLGLPQQPEYAMGAIASGGVIVLDEEVLRTMAVSQRALDAVMAAERKELARREATYRRKGPAKTIEGHTVILVDDGLATGSTMRAAIASVKGRSARAVVVAVPVGASETCEMIRQEADDVVCLATPEIFRAVGLWYQEFPQVSDDEVRRALA</sequence>
<reference evidence="2 3" key="1">
    <citation type="submission" date="2017-10" db="EMBL/GenBank/DDBJ databases">
        <title>Two draft genome sequences of Pusillimonas sp. strains isolated from a nitrate- and radionuclide-contaminated groundwater in Russia.</title>
        <authorList>
            <person name="Grouzdev D.S."/>
            <person name="Tourova T.P."/>
            <person name="Goeva M.A."/>
            <person name="Babich T.L."/>
            <person name="Sokolova D.S."/>
            <person name="Abdullin R."/>
            <person name="Poltaraus A.B."/>
            <person name="Toshchakov S.V."/>
            <person name="Nazina T.N."/>
        </authorList>
    </citation>
    <scope>NUCLEOTIDE SEQUENCE [LARGE SCALE GENOMIC DNA]</scope>
    <source>
        <strain evidence="2 3">JR1/69-3-13</strain>
    </source>
</reference>
<dbReference type="OrthoDB" id="9810066at2"/>
<dbReference type="CDD" id="cd06223">
    <property type="entry name" value="PRTases_typeI"/>
    <property type="match status" value="1"/>
</dbReference>
<evidence type="ECO:0000259" key="1">
    <source>
        <dbReference type="Pfam" id="PF00156"/>
    </source>
</evidence>
<dbReference type="Pfam" id="PF00156">
    <property type="entry name" value="Pribosyltran"/>
    <property type="match status" value="1"/>
</dbReference>
<dbReference type="InterPro" id="IPR029057">
    <property type="entry name" value="PRTase-like"/>
</dbReference>
<dbReference type="Proteomes" id="UP000234190">
    <property type="component" value="Unassembled WGS sequence"/>
</dbReference>
<protein>
    <submittedName>
        <fullName evidence="2">Phosphoribosyltransferase</fullName>
    </submittedName>
</protein>
<comment type="caution">
    <text evidence="2">The sequence shown here is derived from an EMBL/GenBank/DDBJ whole genome shotgun (WGS) entry which is preliminary data.</text>
</comment>
<proteinExistence type="predicted"/>
<dbReference type="RefSeq" id="WP_102073958.1">
    <property type="nucleotide sequence ID" value="NZ_PDNW01000008.1"/>
</dbReference>
<dbReference type="InterPro" id="IPR000836">
    <property type="entry name" value="PRTase_dom"/>
</dbReference>
<keyword evidence="2" id="KW-0328">Glycosyltransferase</keyword>
<dbReference type="GO" id="GO:0016757">
    <property type="term" value="F:glycosyltransferase activity"/>
    <property type="evidence" value="ECO:0007669"/>
    <property type="project" value="UniProtKB-KW"/>
</dbReference>
<evidence type="ECO:0000313" key="3">
    <source>
        <dbReference type="Proteomes" id="UP000234190"/>
    </source>
</evidence>
<feature type="domain" description="Phosphoribosyltransferase" evidence="1">
    <location>
        <begin position="23"/>
        <end position="183"/>
    </location>
</feature>
<dbReference type="SUPFAM" id="SSF53271">
    <property type="entry name" value="PRTase-like"/>
    <property type="match status" value="1"/>
</dbReference>
<accession>A0A2N4U413</accession>
<keyword evidence="2" id="KW-0808">Transferase</keyword>
<gene>
    <name evidence="2" type="ORF">CR159_10735</name>
</gene>
<dbReference type="Gene3D" id="3.30.1310.20">
    <property type="entry name" value="PRTase-like"/>
    <property type="match status" value="1"/>
</dbReference>
<keyword evidence="3" id="KW-1185">Reference proteome</keyword>
<dbReference type="Gene3D" id="3.40.50.2020">
    <property type="match status" value="1"/>
</dbReference>
<evidence type="ECO:0000313" key="2">
    <source>
        <dbReference type="EMBL" id="PLC49762.1"/>
    </source>
</evidence>
<dbReference type="EMBL" id="PDNW01000008">
    <property type="protein sequence ID" value="PLC49762.1"/>
    <property type="molecule type" value="Genomic_DNA"/>
</dbReference>